<evidence type="ECO:0000313" key="1">
    <source>
        <dbReference type="EMBL" id="TFY79907.1"/>
    </source>
</evidence>
<reference evidence="1 2" key="1">
    <citation type="submission" date="2019-02" db="EMBL/GenBank/DDBJ databases">
        <title>Genome sequencing of the rare red list fungi Hericium alpestre (H. flagellum).</title>
        <authorList>
            <person name="Buettner E."/>
            <person name="Kellner H."/>
        </authorList>
    </citation>
    <scope>NUCLEOTIDE SEQUENCE [LARGE SCALE GENOMIC DNA]</scope>
    <source>
        <strain evidence="1 2">DSM 108284</strain>
    </source>
</reference>
<protein>
    <recommendedName>
        <fullName evidence="3">Protein kinase domain-containing protein</fullName>
    </recommendedName>
</protein>
<dbReference type="EMBL" id="SFCI01000420">
    <property type="protein sequence ID" value="TFY79907.1"/>
    <property type="molecule type" value="Genomic_DNA"/>
</dbReference>
<name>A0A4Z0A0P2_9AGAM</name>
<evidence type="ECO:0000313" key="2">
    <source>
        <dbReference type="Proteomes" id="UP000298061"/>
    </source>
</evidence>
<gene>
    <name evidence="1" type="ORF">EWM64_g4100</name>
</gene>
<dbReference type="SUPFAM" id="SSF56112">
    <property type="entry name" value="Protein kinase-like (PK-like)"/>
    <property type="match status" value="1"/>
</dbReference>
<proteinExistence type="predicted"/>
<evidence type="ECO:0008006" key="3">
    <source>
        <dbReference type="Google" id="ProtNLM"/>
    </source>
</evidence>
<dbReference type="STRING" id="135208.A0A4Z0A0P2"/>
<organism evidence="1 2">
    <name type="scientific">Hericium alpestre</name>
    <dbReference type="NCBI Taxonomy" id="135208"/>
    <lineage>
        <taxon>Eukaryota</taxon>
        <taxon>Fungi</taxon>
        <taxon>Dikarya</taxon>
        <taxon>Basidiomycota</taxon>
        <taxon>Agaricomycotina</taxon>
        <taxon>Agaricomycetes</taxon>
        <taxon>Russulales</taxon>
        <taxon>Hericiaceae</taxon>
        <taxon>Hericium</taxon>
    </lineage>
</organism>
<keyword evidence="2" id="KW-1185">Reference proteome</keyword>
<accession>A0A4Z0A0P2</accession>
<dbReference type="OrthoDB" id="3182995at2759"/>
<dbReference type="AlphaFoldDB" id="A0A4Z0A0P2"/>
<dbReference type="Proteomes" id="UP000298061">
    <property type="component" value="Unassembled WGS sequence"/>
</dbReference>
<sequence>MALKLIIPSEINRNTSETFTLRDADANASGSAIAFIEFRSTKRICRNDRVNIYRGQLILSLDKPALDVVCKIGFGRQAVNRVANEAHFYLGKLSHLQGVCIPPCHGYFIGNTEEGPTSCIILDYCGEPIESMFMRLEPTFKTAIIHAAIAIHDADVRHGDLEERNVLDYKGLPMIIDFEHADEYECERAFHVDEGQPAPMPDDFACDEIYELCQDLRVWTPAYIQYIRTYQPISLAYDAHKLAATAPSHWSPEEALAEAYRVIVEHVKRYYLEHYDEWKARMDAKAKSRISSAASSIKDL</sequence>
<dbReference type="InterPro" id="IPR011009">
    <property type="entry name" value="Kinase-like_dom_sf"/>
</dbReference>
<comment type="caution">
    <text evidence="1">The sequence shown here is derived from an EMBL/GenBank/DDBJ whole genome shotgun (WGS) entry which is preliminary data.</text>
</comment>